<evidence type="ECO:0000256" key="1">
    <source>
        <dbReference type="SAM" id="Phobius"/>
    </source>
</evidence>
<keyword evidence="1" id="KW-0472">Membrane</keyword>
<dbReference type="PROSITE" id="PS51352">
    <property type="entry name" value="THIOREDOXIN_2"/>
    <property type="match status" value="1"/>
</dbReference>
<dbReference type="Proteomes" id="UP000475928">
    <property type="component" value="Unassembled WGS sequence"/>
</dbReference>
<accession>A0A6A0B7Y6</accession>
<feature type="transmembrane region" description="Helical" evidence="1">
    <location>
        <begin position="85"/>
        <end position="103"/>
    </location>
</feature>
<feature type="domain" description="Thioredoxin" evidence="2">
    <location>
        <begin position="98"/>
        <end position="228"/>
    </location>
</feature>
<comment type="caution">
    <text evidence="3">The sequence shown here is derived from an EMBL/GenBank/DDBJ whole genome shotgun (WGS) entry which is preliminary data.</text>
</comment>
<evidence type="ECO:0000313" key="3">
    <source>
        <dbReference type="EMBL" id="GFH41402.1"/>
    </source>
</evidence>
<evidence type="ECO:0000259" key="2">
    <source>
        <dbReference type="PROSITE" id="PS51352"/>
    </source>
</evidence>
<reference evidence="3 4" key="1">
    <citation type="submission" date="2020-02" db="EMBL/GenBank/DDBJ databases">
        <title>Draft genome sequence of Lactococcus sp. Hs20B0-1.</title>
        <authorList>
            <person name="Noda S."/>
            <person name="Yuki M."/>
            <person name="Ohkuma M."/>
        </authorList>
    </citation>
    <scope>NUCLEOTIDE SEQUENCE [LARGE SCALE GENOMIC DNA]</scope>
    <source>
        <strain evidence="3 4">Hs20B0-1</strain>
    </source>
</reference>
<dbReference type="AlphaFoldDB" id="A0A6A0B7Y6"/>
<keyword evidence="4" id="KW-1185">Reference proteome</keyword>
<feature type="transmembrane region" description="Helical" evidence="1">
    <location>
        <begin position="12"/>
        <end position="34"/>
    </location>
</feature>
<dbReference type="InterPro" id="IPR036249">
    <property type="entry name" value="Thioredoxin-like_sf"/>
</dbReference>
<keyword evidence="1" id="KW-0812">Transmembrane</keyword>
<proteinExistence type="predicted"/>
<dbReference type="InterPro" id="IPR013766">
    <property type="entry name" value="Thioredoxin_domain"/>
</dbReference>
<dbReference type="EMBL" id="BLLH01000014">
    <property type="protein sequence ID" value="GFH41402.1"/>
    <property type="molecule type" value="Genomic_DNA"/>
</dbReference>
<organism evidence="3 4">
    <name type="scientific">Pseudolactococcus insecticola</name>
    <dbReference type="NCBI Taxonomy" id="2709158"/>
    <lineage>
        <taxon>Bacteria</taxon>
        <taxon>Bacillati</taxon>
        <taxon>Bacillota</taxon>
        <taxon>Bacilli</taxon>
        <taxon>Lactobacillales</taxon>
        <taxon>Streptococcaceae</taxon>
        <taxon>Pseudolactococcus</taxon>
    </lineage>
</organism>
<dbReference type="RefSeq" id="WP_172357862.1">
    <property type="nucleotide sequence ID" value="NZ_BLLH01000014.1"/>
</dbReference>
<gene>
    <name evidence="3" type="ORF">Hs20B_18000</name>
</gene>
<evidence type="ECO:0000313" key="4">
    <source>
        <dbReference type="Proteomes" id="UP000475928"/>
    </source>
</evidence>
<protein>
    <recommendedName>
        <fullName evidence="2">Thioredoxin domain-containing protein</fullName>
    </recommendedName>
</protein>
<dbReference type="SUPFAM" id="SSF52833">
    <property type="entry name" value="Thioredoxin-like"/>
    <property type="match status" value="1"/>
</dbReference>
<feature type="transmembrane region" description="Helical" evidence="1">
    <location>
        <begin position="54"/>
        <end position="73"/>
    </location>
</feature>
<name>A0A6A0B7Y6_9LACT</name>
<sequence length="228" mass="25939">MTKKNKQNQYNKIIATLFVSLAITLLLKVNNYILDNKFYFYINFEHSPLPVINYVMNFFSVTTGIFALGILFLNALETNKFLSKIKIYGLYLVIAFIATFGAPRQTNNLQTFSNNLFPKSSQVFEANKVKDPTNIVFYKLDCPYCQKAIPALLKEMDSENISNSKVMFVDANSKFGKDLAKKMSIESASTAYFFENGIPKKMPLARKTESGKFKANTENIKTFVKSIN</sequence>
<dbReference type="Gene3D" id="3.40.30.10">
    <property type="entry name" value="Glutaredoxin"/>
    <property type="match status" value="1"/>
</dbReference>
<keyword evidence="1" id="KW-1133">Transmembrane helix</keyword>